<evidence type="ECO:0008006" key="4">
    <source>
        <dbReference type="Google" id="ProtNLM"/>
    </source>
</evidence>
<gene>
    <name evidence="2" type="ORF">HNQ57_002118</name>
</gene>
<organism evidence="2 3">
    <name type="scientific">Zhongshania antarctica</name>
    <dbReference type="NCBI Taxonomy" id="641702"/>
    <lineage>
        <taxon>Bacteria</taxon>
        <taxon>Pseudomonadati</taxon>
        <taxon>Pseudomonadota</taxon>
        <taxon>Gammaproteobacteria</taxon>
        <taxon>Cellvibrionales</taxon>
        <taxon>Spongiibacteraceae</taxon>
        <taxon>Zhongshania</taxon>
    </lineage>
</organism>
<keyword evidence="1" id="KW-0472">Membrane</keyword>
<evidence type="ECO:0000313" key="2">
    <source>
        <dbReference type="EMBL" id="MBB5187840.1"/>
    </source>
</evidence>
<evidence type="ECO:0000256" key="1">
    <source>
        <dbReference type="SAM" id="Phobius"/>
    </source>
</evidence>
<dbReference type="RefSeq" id="WP_184462743.1">
    <property type="nucleotide sequence ID" value="NZ_JACHHW010000005.1"/>
</dbReference>
<dbReference type="AlphaFoldDB" id="A0A840R610"/>
<keyword evidence="1" id="KW-0812">Transmembrane</keyword>
<comment type="caution">
    <text evidence="2">The sequence shown here is derived from an EMBL/GenBank/DDBJ whole genome shotgun (WGS) entry which is preliminary data.</text>
</comment>
<accession>A0A840R610</accession>
<feature type="transmembrane region" description="Helical" evidence="1">
    <location>
        <begin position="37"/>
        <end position="59"/>
    </location>
</feature>
<protein>
    <recommendedName>
        <fullName evidence="4">DUF4112 domain-containing protein</fullName>
    </recommendedName>
</protein>
<evidence type="ECO:0000313" key="3">
    <source>
        <dbReference type="Proteomes" id="UP000536640"/>
    </source>
</evidence>
<dbReference type="InterPro" id="IPR025187">
    <property type="entry name" value="DUF4112"/>
</dbReference>
<reference evidence="2 3" key="1">
    <citation type="submission" date="2020-08" db="EMBL/GenBank/DDBJ databases">
        <title>Genomic Encyclopedia of Type Strains, Phase IV (KMG-IV): sequencing the most valuable type-strain genomes for metagenomic binning, comparative biology and taxonomic classification.</title>
        <authorList>
            <person name="Goeker M."/>
        </authorList>
    </citation>
    <scope>NUCLEOTIDE SEQUENCE [LARGE SCALE GENOMIC DNA]</scope>
    <source>
        <strain evidence="2 3">DSM 25701</strain>
    </source>
</reference>
<dbReference type="Pfam" id="PF13430">
    <property type="entry name" value="DUF4112"/>
    <property type="match status" value="1"/>
</dbReference>
<sequence>MTDKEIEQRLRRSRQLATLLDGAWGIPHTPWRFGLDAVLGLLPVAGDLLSALLGLGIVWQARKLDAPTTLQVKMLGNIGLDFLLGSVPVIGDIADVAFRKNIRNAKLLEDWVAAAGTQ</sequence>
<keyword evidence="1" id="KW-1133">Transmembrane helix</keyword>
<dbReference type="Proteomes" id="UP000536640">
    <property type="component" value="Unassembled WGS sequence"/>
</dbReference>
<dbReference type="PANTHER" id="PTHR35519:SF2">
    <property type="entry name" value="PH DOMAIN PROTEIN"/>
    <property type="match status" value="1"/>
</dbReference>
<keyword evidence="3" id="KW-1185">Reference proteome</keyword>
<dbReference type="EMBL" id="JACHHW010000005">
    <property type="protein sequence ID" value="MBB5187840.1"/>
    <property type="molecule type" value="Genomic_DNA"/>
</dbReference>
<dbReference type="PANTHER" id="PTHR35519">
    <property type="entry name" value="MEMBRANE PROTEINS"/>
    <property type="match status" value="1"/>
</dbReference>
<name>A0A840R610_9GAMM</name>
<proteinExistence type="predicted"/>